<name>A0ABR4R6H0_9BORD</name>
<gene>
    <name evidence="3" type="ORF">L544_3228</name>
</gene>
<dbReference type="Gene3D" id="1.20.141.10">
    <property type="entry name" value="Chitosanase, subunit A, domain 1"/>
    <property type="match status" value="1"/>
</dbReference>
<feature type="domain" description="Peptidoglycan binding" evidence="2">
    <location>
        <begin position="94"/>
        <end position="155"/>
    </location>
</feature>
<keyword evidence="4" id="KW-1185">Reference proteome</keyword>
<proteinExistence type="predicted"/>
<evidence type="ECO:0000313" key="3">
    <source>
        <dbReference type="EMBL" id="KCB25942.1"/>
    </source>
</evidence>
<dbReference type="Proteomes" id="UP000025748">
    <property type="component" value="Unassembled WGS sequence"/>
</dbReference>
<dbReference type="Pfam" id="PF05838">
    <property type="entry name" value="Glyco_hydro_108"/>
    <property type="match status" value="1"/>
</dbReference>
<dbReference type="EMBL" id="JHEM01000002">
    <property type="protein sequence ID" value="KCB25942.1"/>
    <property type="molecule type" value="Genomic_DNA"/>
</dbReference>
<evidence type="ECO:0000259" key="1">
    <source>
        <dbReference type="Pfam" id="PF05838"/>
    </source>
</evidence>
<dbReference type="InterPro" id="IPR018537">
    <property type="entry name" value="Peptidoglycan-bd_3"/>
</dbReference>
<dbReference type="InterPro" id="IPR023346">
    <property type="entry name" value="Lysozyme-like_dom_sf"/>
</dbReference>
<dbReference type="Pfam" id="PF09374">
    <property type="entry name" value="PG_binding_3"/>
    <property type="match status" value="1"/>
</dbReference>
<organism evidence="3 4">
    <name type="scientific">Bordetella hinzii OH87 BAL007II</name>
    <dbReference type="NCBI Taxonomy" id="1331262"/>
    <lineage>
        <taxon>Bacteria</taxon>
        <taxon>Pseudomonadati</taxon>
        <taxon>Pseudomonadota</taxon>
        <taxon>Betaproteobacteria</taxon>
        <taxon>Burkholderiales</taxon>
        <taxon>Alcaligenaceae</taxon>
        <taxon>Bordetella</taxon>
    </lineage>
</organism>
<protein>
    <submittedName>
        <fullName evidence="3">Peptidoglycan domain protein</fullName>
    </submittedName>
</protein>
<feature type="domain" description="TtsA-like Glycoside hydrolase family 108" evidence="1">
    <location>
        <begin position="11"/>
        <end position="90"/>
    </location>
</feature>
<dbReference type="CDD" id="cd13926">
    <property type="entry name" value="N-acetylmuramidase_GH108"/>
    <property type="match status" value="1"/>
</dbReference>
<evidence type="ECO:0000313" key="4">
    <source>
        <dbReference type="Proteomes" id="UP000025748"/>
    </source>
</evidence>
<comment type="caution">
    <text evidence="3">The sequence shown here is derived from an EMBL/GenBank/DDBJ whole genome shotgun (WGS) entry which is preliminary data.</text>
</comment>
<sequence>MRQMNFDKAFDRLIGHEGGYVNHPSDPGGETMWGVTARVARAWGYSGPMRELPRETAKAIYRSQYWDSVKADSMPPAVAFQVFDAAVNHGVAQASKFLQRAAGVMADGVIGPRTLGAVNDRDTAALIFLFNAEREQFYTDLPTWATFGKGWSRRVVGNLRYAAEDVT</sequence>
<dbReference type="InterPro" id="IPR008565">
    <property type="entry name" value="TtsA-like_GH18_dom"/>
</dbReference>
<reference evidence="3 4" key="1">
    <citation type="submission" date="2014-03" db="EMBL/GenBank/DDBJ databases">
        <title>Genome sequence of Bordetella hinzii.</title>
        <authorList>
            <person name="Register K."/>
            <person name="Harvill E."/>
            <person name="Goodfield L.L."/>
            <person name="Ivanov Y.V."/>
            <person name="Meyer J.A."/>
            <person name="Muse S.J."/>
            <person name="Jacobs N."/>
            <person name="Bendor L."/>
            <person name="Smallridge W.E."/>
            <person name="Brinkac L.M."/>
            <person name="Sanka R."/>
            <person name="Kim M."/>
            <person name="Losada L."/>
        </authorList>
    </citation>
    <scope>NUCLEOTIDE SEQUENCE [LARGE SCALE GENOMIC DNA]</scope>
    <source>
        <strain evidence="3 4">OH87 BAL007II</strain>
    </source>
</reference>
<accession>A0ABR4R6H0</accession>
<evidence type="ECO:0000259" key="2">
    <source>
        <dbReference type="Pfam" id="PF09374"/>
    </source>
</evidence>
<dbReference type="SUPFAM" id="SSF53955">
    <property type="entry name" value="Lysozyme-like"/>
    <property type="match status" value="1"/>
</dbReference>